<dbReference type="EMBL" id="CM000763">
    <property type="protein sequence ID" value="KXG30128.1"/>
    <property type="molecule type" value="Genomic_DNA"/>
</dbReference>
<dbReference type="Proteomes" id="UP000000768">
    <property type="component" value="Chromosome 4"/>
</dbReference>
<gene>
    <name evidence="1" type="ORF">SORBI_3004G136100</name>
</gene>
<evidence type="ECO:0000313" key="1">
    <source>
        <dbReference type="EMBL" id="KXG30128.1"/>
    </source>
</evidence>
<dbReference type="AlphaFoldDB" id="A0A194YPH1"/>
<proteinExistence type="predicted"/>
<dbReference type="InParanoid" id="A0A194YPH1"/>
<reference evidence="2" key="2">
    <citation type="journal article" date="2018" name="Plant J.">
        <title>The Sorghum bicolor reference genome: improved assembly, gene annotations, a transcriptome atlas, and signatures of genome organization.</title>
        <authorList>
            <person name="McCormick R.F."/>
            <person name="Truong S.K."/>
            <person name="Sreedasyam A."/>
            <person name="Jenkins J."/>
            <person name="Shu S."/>
            <person name="Sims D."/>
            <person name="Kennedy M."/>
            <person name="Amirebrahimi M."/>
            <person name="Weers B.D."/>
            <person name="McKinley B."/>
            <person name="Mattison A."/>
            <person name="Morishige D.T."/>
            <person name="Grimwood J."/>
            <person name="Schmutz J."/>
            <person name="Mullet J.E."/>
        </authorList>
    </citation>
    <scope>NUCLEOTIDE SEQUENCE [LARGE SCALE GENOMIC DNA]</scope>
    <source>
        <strain evidence="2">cv. BTx623</strain>
    </source>
</reference>
<name>A0A194YPH1_SORBI</name>
<reference evidence="1 2" key="1">
    <citation type="journal article" date="2009" name="Nature">
        <title>The Sorghum bicolor genome and the diversification of grasses.</title>
        <authorList>
            <person name="Paterson A.H."/>
            <person name="Bowers J.E."/>
            <person name="Bruggmann R."/>
            <person name="Dubchak I."/>
            <person name="Grimwood J."/>
            <person name="Gundlach H."/>
            <person name="Haberer G."/>
            <person name="Hellsten U."/>
            <person name="Mitros T."/>
            <person name="Poliakov A."/>
            <person name="Schmutz J."/>
            <person name="Spannagl M."/>
            <person name="Tang H."/>
            <person name="Wang X."/>
            <person name="Wicker T."/>
            <person name="Bharti A.K."/>
            <person name="Chapman J."/>
            <person name="Feltus F.A."/>
            <person name="Gowik U."/>
            <person name="Grigoriev I.V."/>
            <person name="Lyons E."/>
            <person name="Maher C.A."/>
            <person name="Martis M."/>
            <person name="Narechania A."/>
            <person name="Otillar R.P."/>
            <person name="Penning B.W."/>
            <person name="Salamov A.A."/>
            <person name="Wang Y."/>
            <person name="Zhang L."/>
            <person name="Carpita N.C."/>
            <person name="Freeling M."/>
            <person name="Gingle A.R."/>
            <person name="Hash C.T."/>
            <person name="Keller B."/>
            <person name="Klein P."/>
            <person name="Kresovich S."/>
            <person name="McCann M.C."/>
            <person name="Ming R."/>
            <person name="Peterson D.G."/>
            <person name="Mehboob-ur-Rahman"/>
            <person name="Ware D."/>
            <person name="Westhoff P."/>
            <person name="Mayer K.F."/>
            <person name="Messing J."/>
            <person name="Rokhsar D.S."/>
        </authorList>
    </citation>
    <scope>NUCLEOTIDE SEQUENCE [LARGE SCALE GENOMIC DNA]</scope>
    <source>
        <strain evidence="2">cv. BTx623</strain>
    </source>
</reference>
<sequence length="130" mass="13950">MFSSPFSTTTVAMRALYFSSLPHAYTGEGEPISPPHPLPWTPLLSPPKSSQFSPSKSSVLTIAICFTAAPFILKPKHVDSVVVILFYIELMGYNQGIIFTVPGECLLPTSKSKINPSPTLHLAATSPSSS</sequence>
<keyword evidence="2" id="KW-1185">Reference proteome</keyword>
<organism evidence="1 2">
    <name type="scientific">Sorghum bicolor</name>
    <name type="common">Sorghum</name>
    <name type="synonym">Sorghum vulgare</name>
    <dbReference type="NCBI Taxonomy" id="4558"/>
    <lineage>
        <taxon>Eukaryota</taxon>
        <taxon>Viridiplantae</taxon>
        <taxon>Streptophyta</taxon>
        <taxon>Embryophyta</taxon>
        <taxon>Tracheophyta</taxon>
        <taxon>Spermatophyta</taxon>
        <taxon>Magnoliopsida</taxon>
        <taxon>Liliopsida</taxon>
        <taxon>Poales</taxon>
        <taxon>Poaceae</taxon>
        <taxon>PACMAD clade</taxon>
        <taxon>Panicoideae</taxon>
        <taxon>Andropogonodae</taxon>
        <taxon>Andropogoneae</taxon>
        <taxon>Sorghinae</taxon>
        <taxon>Sorghum</taxon>
    </lineage>
</organism>
<evidence type="ECO:0000313" key="2">
    <source>
        <dbReference type="Proteomes" id="UP000000768"/>
    </source>
</evidence>
<dbReference type="Gramene" id="KXG30128">
    <property type="protein sequence ID" value="KXG30128"/>
    <property type="gene ID" value="SORBI_3004G136100"/>
</dbReference>
<protein>
    <submittedName>
        <fullName evidence="1">Uncharacterized protein</fullName>
    </submittedName>
</protein>
<accession>A0A194YPH1</accession>